<keyword evidence="2" id="KW-1185">Reference proteome</keyword>
<dbReference type="Proteomes" id="UP000316225">
    <property type="component" value="Unassembled WGS sequence"/>
</dbReference>
<reference evidence="1 2" key="1">
    <citation type="journal article" date="2015" name="Stand. Genomic Sci.">
        <title>Genomic Encyclopedia of Bacterial and Archaeal Type Strains, Phase III: the genomes of soil and plant-associated and newly described type strains.</title>
        <authorList>
            <person name="Whitman W.B."/>
            <person name="Woyke T."/>
            <person name="Klenk H.P."/>
            <person name="Zhou Y."/>
            <person name="Lilburn T.G."/>
            <person name="Beck B.J."/>
            <person name="De Vos P."/>
            <person name="Vandamme P."/>
            <person name="Eisen J.A."/>
            <person name="Garrity G."/>
            <person name="Hugenholtz P."/>
            <person name="Kyrpides N.C."/>
        </authorList>
    </citation>
    <scope>NUCLEOTIDE SEQUENCE [LARGE SCALE GENOMIC DNA]</scope>
    <source>
        <strain evidence="1 2">CGMCC 1.5364</strain>
    </source>
</reference>
<comment type="caution">
    <text evidence="1">The sequence shown here is derived from an EMBL/GenBank/DDBJ whole genome shotgun (WGS) entry which is preliminary data.</text>
</comment>
<name>A0A562NNV8_9RHOB</name>
<gene>
    <name evidence="1" type="ORF">IQ24_02254</name>
</gene>
<evidence type="ECO:0000313" key="1">
    <source>
        <dbReference type="EMBL" id="TWI33887.1"/>
    </source>
</evidence>
<evidence type="ECO:0000313" key="2">
    <source>
        <dbReference type="Proteomes" id="UP000316225"/>
    </source>
</evidence>
<organism evidence="1 2">
    <name type="scientific">Paracoccus sulfuroxidans</name>
    <dbReference type="NCBI Taxonomy" id="384678"/>
    <lineage>
        <taxon>Bacteria</taxon>
        <taxon>Pseudomonadati</taxon>
        <taxon>Pseudomonadota</taxon>
        <taxon>Alphaproteobacteria</taxon>
        <taxon>Rhodobacterales</taxon>
        <taxon>Paracoccaceae</taxon>
        <taxon>Paracoccus</taxon>
    </lineage>
</organism>
<protein>
    <recommendedName>
        <fullName evidence="3">5-carboxymethyl-2-hydroxymuconate isomerase</fullName>
    </recommendedName>
</protein>
<sequence>MPNLKVYFDETLLPPDEAAIPRLLTDLRGLLCHDLAVKIDACQLAAIAVKGLPDQPAVNVELAYMPGPARSPDLLRAVAEQIRDRTAETFAGGVAVRMWALNSDSYLALK</sequence>
<dbReference type="EMBL" id="VLKU01000006">
    <property type="protein sequence ID" value="TWI33887.1"/>
    <property type="molecule type" value="Genomic_DNA"/>
</dbReference>
<dbReference type="RefSeq" id="WP_145398053.1">
    <property type="nucleotide sequence ID" value="NZ_VLKU01000006.1"/>
</dbReference>
<proteinExistence type="predicted"/>
<evidence type="ECO:0008006" key="3">
    <source>
        <dbReference type="Google" id="ProtNLM"/>
    </source>
</evidence>
<dbReference type="OrthoDB" id="7774694at2"/>
<accession>A0A562NNV8</accession>
<dbReference type="AlphaFoldDB" id="A0A562NNV8"/>